<organism evidence="6 7">
    <name type="scientific">Variovorax ginsengisoli</name>
    <dbReference type="NCBI Taxonomy" id="363844"/>
    <lineage>
        <taxon>Bacteria</taxon>
        <taxon>Pseudomonadati</taxon>
        <taxon>Pseudomonadota</taxon>
        <taxon>Betaproteobacteria</taxon>
        <taxon>Burkholderiales</taxon>
        <taxon>Comamonadaceae</taxon>
        <taxon>Variovorax</taxon>
    </lineage>
</organism>
<evidence type="ECO:0000256" key="5">
    <source>
        <dbReference type="SAM" id="Phobius"/>
    </source>
</evidence>
<keyword evidence="4 5" id="KW-0472">Membrane</keyword>
<evidence type="ECO:0000256" key="4">
    <source>
        <dbReference type="ARBA" id="ARBA00023136"/>
    </source>
</evidence>
<sequence length="131" mass="14010">MTPTLMLVIYMAILTWLALLVASLIRVKGWTPSGTLLALGNRENLPAPTPIAGRAERAARNTLENFVLFAAIALVAHAAGATSPKVATGAQIFFWARVLYLPVYCAGITYLRTAIWVVSVVGLAMMVLGLL</sequence>
<evidence type="ECO:0000256" key="2">
    <source>
        <dbReference type="ARBA" id="ARBA00022692"/>
    </source>
</evidence>
<keyword evidence="3 5" id="KW-1133">Transmembrane helix</keyword>
<evidence type="ECO:0000313" key="7">
    <source>
        <dbReference type="Proteomes" id="UP001169027"/>
    </source>
</evidence>
<evidence type="ECO:0000313" key="6">
    <source>
        <dbReference type="EMBL" id="MDO1535496.1"/>
    </source>
</evidence>
<accession>A0ABT8S9B2</accession>
<comment type="subcellular location">
    <subcellularLocation>
        <location evidence="1">Membrane</location>
    </subcellularLocation>
</comment>
<reference evidence="6" key="1">
    <citation type="submission" date="2023-06" db="EMBL/GenBank/DDBJ databases">
        <authorList>
            <person name="Jiang Y."/>
            <person name="Liu Q."/>
        </authorList>
    </citation>
    <scope>NUCLEOTIDE SEQUENCE</scope>
    <source>
        <strain evidence="6">CGMCC 1.12090</strain>
    </source>
</reference>
<dbReference type="PANTHER" id="PTHR35371:SF1">
    <property type="entry name" value="BLR7753 PROTEIN"/>
    <property type="match status" value="1"/>
</dbReference>
<dbReference type="InterPro" id="IPR001129">
    <property type="entry name" value="Membr-assoc_MAPEG"/>
</dbReference>
<dbReference type="InterPro" id="IPR023352">
    <property type="entry name" value="MAPEG-like_dom_sf"/>
</dbReference>
<keyword evidence="2 5" id="KW-0812">Transmembrane</keyword>
<dbReference type="Proteomes" id="UP001169027">
    <property type="component" value="Unassembled WGS sequence"/>
</dbReference>
<dbReference type="SUPFAM" id="SSF161084">
    <property type="entry name" value="MAPEG domain-like"/>
    <property type="match status" value="1"/>
</dbReference>
<feature type="transmembrane region" description="Helical" evidence="5">
    <location>
        <begin position="101"/>
        <end position="128"/>
    </location>
</feature>
<feature type="transmembrane region" description="Helical" evidence="5">
    <location>
        <begin position="63"/>
        <end position="81"/>
    </location>
</feature>
<dbReference type="EMBL" id="JAUKVY010000020">
    <property type="protein sequence ID" value="MDO1535496.1"/>
    <property type="molecule type" value="Genomic_DNA"/>
</dbReference>
<dbReference type="Pfam" id="PF01124">
    <property type="entry name" value="MAPEG"/>
    <property type="match status" value="1"/>
</dbReference>
<feature type="transmembrane region" description="Helical" evidence="5">
    <location>
        <begin position="6"/>
        <end position="25"/>
    </location>
</feature>
<dbReference type="RefSeq" id="WP_301813215.1">
    <property type="nucleotide sequence ID" value="NZ_JAUJZH010000020.1"/>
</dbReference>
<evidence type="ECO:0000256" key="3">
    <source>
        <dbReference type="ARBA" id="ARBA00022989"/>
    </source>
</evidence>
<dbReference type="PANTHER" id="PTHR35371">
    <property type="entry name" value="INNER MEMBRANE PROTEIN"/>
    <property type="match status" value="1"/>
</dbReference>
<comment type="caution">
    <text evidence="6">The sequence shown here is derived from an EMBL/GenBank/DDBJ whole genome shotgun (WGS) entry which is preliminary data.</text>
</comment>
<evidence type="ECO:0000256" key="1">
    <source>
        <dbReference type="ARBA" id="ARBA00004370"/>
    </source>
</evidence>
<proteinExistence type="predicted"/>
<gene>
    <name evidence="6" type="ORF">Q2T77_24735</name>
</gene>
<protein>
    <submittedName>
        <fullName evidence="6">MAPEG family protein</fullName>
    </submittedName>
</protein>
<keyword evidence="7" id="KW-1185">Reference proteome</keyword>
<name>A0ABT8S9B2_9BURK</name>
<dbReference type="Gene3D" id="1.20.120.550">
    <property type="entry name" value="Membrane associated eicosanoid/glutathione metabolism-like domain"/>
    <property type="match status" value="1"/>
</dbReference>